<organism evidence="1 2">
    <name type="scientific">Elsinoe ampelina</name>
    <dbReference type="NCBI Taxonomy" id="302913"/>
    <lineage>
        <taxon>Eukaryota</taxon>
        <taxon>Fungi</taxon>
        <taxon>Dikarya</taxon>
        <taxon>Ascomycota</taxon>
        <taxon>Pezizomycotina</taxon>
        <taxon>Dothideomycetes</taxon>
        <taxon>Dothideomycetidae</taxon>
        <taxon>Myriangiales</taxon>
        <taxon>Elsinoaceae</taxon>
        <taxon>Elsinoe</taxon>
    </lineage>
</organism>
<evidence type="ECO:0000313" key="2">
    <source>
        <dbReference type="Proteomes" id="UP000799538"/>
    </source>
</evidence>
<keyword evidence="2" id="KW-1185">Reference proteome</keyword>
<dbReference type="AlphaFoldDB" id="A0A6A6GF38"/>
<sequence>MAVIVELCDVVEERRCASPEAILCELRSSDILHSILNVLVRSECSLIDAHNR</sequence>
<dbReference type="Proteomes" id="UP000799538">
    <property type="component" value="Unassembled WGS sequence"/>
</dbReference>
<proteinExistence type="predicted"/>
<name>A0A6A6GF38_9PEZI</name>
<gene>
    <name evidence="1" type="ORF">BDZ85DRAFT_100703</name>
</gene>
<reference evidence="2" key="1">
    <citation type="journal article" date="2020" name="Stud. Mycol.">
        <title>101 Dothideomycetes genomes: A test case for predicting lifestyles and emergence of pathogens.</title>
        <authorList>
            <person name="Haridas S."/>
            <person name="Albert R."/>
            <person name="Binder M."/>
            <person name="Bloem J."/>
            <person name="LaButti K."/>
            <person name="Salamov A."/>
            <person name="Andreopoulos B."/>
            <person name="Baker S."/>
            <person name="Barry K."/>
            <person name="Bills G."/>
            <person name="Bluhm B."/>
            <person name="Cannon C."/>
            <person name="Castanera R."/>
            <person name="Culley D."/>
            <person name="Daum C."/>
            <person name="Ezra D."/>
            <person name="Gonzalez J."/>
            <person name="Henrissat B."/>
            <person name="Kuo A."/>
            <person name="Liang C."/>
            <person name="Lipzen A."/>
            <person name="Lutzoni F."/>
            <person name="Magnuson J."/>
            <person name="Mondo S."/>
            <person name="Nolan M."/>
            <person name="Ohm R."/>
            <person name="Pangilinan J."/>
            <person name="Park H.-J."/>
            <person name="Ramirez L."/>
            <person name="Alfaro M."/>
            <person name="Sun H."/>
            <person name="Tritt A."/>
            <person name="Yoshinaga Y."/>
            <person name="Zwiers L.-H."/>
            <person name="Turgeon B."/>
            <person name="Goodwin S."/>
            <person name="Spatafora J."/>
            <person name="Crous P."/>
            <person name="Grigoriev I."/>
        </authorList>
    </citation>
    <scope>NUCLEOTIDE SEQUENCE [LARGE SCALE GENOMIC DNA]</scope>
    <source>
        <strain evidence="2">CECT 20119</strain>
    </source>
</reference>
<evidence type="ECO:0000313" key="1">
    <source>
        <dbReference type="EMBL" id="KAF2224342.1"/>
    </source>
</evidence>
<dbReference type="EMBL" id="ML992505">
    <property type="protein sequence ID" value="KAF2224342.1"/>
    <property type="molecule type" value="Genomic_DNA"/>
</dbReference>
<accession>A0A6A6GF38</accession>
<protein>
    <submittedName>
        <fullName evidence="1">Uncharacterized protein</fullName>
    </submittedName>
</protein>